<protein>
    <submittedName>
        <fullName evidence="1">Uncharacterized protein</fullName>
    </submittedName>
</protein>
<evidence type="ECO:0000313" key="1">
    <source>
        <dbReference type="EMBL" id="GIM65108.1"/>
    </source>
</evidence>
<dbReference type="RefSeq" id="WP_212987557.1">
    <property type="nucleotide sequence ID" value="NZ_BAABEA010000044.1"/>
</dbReference>
<reference evidence="1" key="1">
    <citation type="submission" date="2021-03" db="EMBL/GenBank/DDBJ databases">
        <title>Whole genome shotgun sequence of Actinoplanes auranticolor NBRC 12245.</title>
        <authorList>
            <person name="Komaki H."/>
            <person name="Tamura T."/>
        </authorList>
    </citation>
    <scope>NUCLEOTIDE SEQUENCE</scope>
    <source>
        <strain evidence="1">NBRC 12245</strain>
    </source>
</reference>
<sequence length="65" mass="6937">MLIYYAVGRLGVQQAREAAHSALPDAPVIPDQPPRVGAFRVRTAGALHRLADRIGPACHAPLQQA</sequence>
<comment type="caution">
    <text evidence="1">The sequence shown here is derived from an EMBL/GenBank/DDBJ whole genome shotgun (WGS) entry which is preliminary data.</text>
</comment>
<dbReference type="EMBL" id="BOQL01000015">
    <property type="protein sequence ID" value="GIM65108.1"/>
    <property type="molecule type" value="Genomic_DNA"/>
</dbReference>
<accession>A0A919S683</accession>
<dbReference type="Proteomes" id="UP000681340">
    <property type="component" value="Unassembled WGS sequence"/>
</dbReference>
<proteinExistence type="predicted"/>
<dbReference type="AlphaFoldDB" id="A0A919S683"/>
<keyword evidence="2" id="KW-1185">Reference proteome</keyword>
<name>A0A919S683_9ACTN</name>
<evidence type="ECO:0000313" key="2">
    <source>
        <dbReference type="Proteomes" id="UP000681340"/>
    </source>
</evidence>
<organism evidence="1 2">
    <name type="scientific">Actinoplanes auranticolor</name>
    <dbReference type="NCBI Taxonomy" id="47988"/>
    <lineage>
        <taxon>Bacteria</taxon>
        <taxon>Bacillati</taxon>
        <taxon>Actinomycetota</taxon>
        <taxon>Actinomycetes</taxon>
        <taxon>Micromonosporales</taxon>
        <taxon>Micromonosporaceae</taxon>
        <taxon>Actinoplanes</taxon>
    </lineage>
</organism>
<gene>
    <name evidence="1" type="ORF">Aau02nite_14790</name>
</gene>